<dbReference type="Gene3D" id="1.10.101.10">
    <property type="entry name" value="PGBD-like superfamily/PGBD"/>
    <property type="match status" value="1"/>
</dbReference>
<dbReference type="Proteomes" id="UP000184387">
    <property type="component" value="Unassembled WGS sequence"/>
</dbReference>
<keyword evidence="4" id="KW-1185">Reference proteome</keyword>
<feature type="domain" description="N-acetylmuramidase" evidence="2">
    <location>
        <begin position="24"/>
        <end position="189"/>
    </location>
</feature>
<evidence type="ECO:0000259" key="1">
    <source>
        <dbReference type="Pfam" id="PF01471"/>
    </source>
</evidence>
<evidence type="ECO:0000313" key="3">
    <source>
        <dbReference type="EMBL" id="SHJ69817.1"/>
    </source>
</evidence>
<dbReference type="InterPro" id="IPR002477">
    <property type="entry name" value="Peptidoglycan-bd-like"/>
</dbReference>
<dbReference type="OrthoDB" id="3809801at2"/>
<feature type="domain" description="Peptidoglycan binding-like" evidence="1">
    <location>
        <begin position="210"/>
        <end position="266"/>
    </location>
</feature>
<proteinExistence type="predicted"/>
<dbReference type="Pfam" id="PF11860">
    <property type="entry name" value="Muramidase"/>
    <property type="match status" value="1"/>
</dbReference>
<evidence type="ECO:0000313" key="4">
    <source>
        <dbReference type="Proteomes" id="UP000184387"/>
    </source>
</evidence>
<dbReference type="SUPFAM" id="SSF47090">
    <property type="entry name" value="PGBD-like"/>
    <property type="match status" value="1"/>
</dbReference>
<dbReference type="EMBL" id="FQZF01000018">
    <property type="protein sequence ID" value="SHJ69817.1"/>
    <property type="molecule type" value="Genomic_DNA"/>
</dbReference>
<dbReference type="Pfam" id="PF01471">
    <property type="entry name" value="PG_binding_1"/>
    <property type="match status" value="1"/>
</dbReference>
<evidence type="ECO:0000259" key="2">
    <source>
        <dbReference type="Pfam" id="PF11860"/>
    </source>
</evidence>
<dbReference type="RefSeq" id="WP_073136392.1">
    <property type="nucleotide sequence ID" value="NZ_FQZF01000018.1"/>
</dbReference>
<gene>
    <name evidence="3" type="ORF">SAMN02745194_03154</name>
</gene>
<dbReference type="InterPro" id="IPR036366">
    <property type="entry name" value="PGBDSf"/>
</dbReference>
<organism evidence="3 4">
    <name type="scientific">Muricoccus roseus</name>
    <dbReference type="NCBI Taxonomy" id="198092"/>
    <lineage>
        <taxon>Bacteria</taxon>
        <taxon>Pseudomonadati</taxon>
        <taxon>Pseudomonadota</taxon>
        <taxon>Alphaproteobacteria</taxon>
        <taxon>Acetobacterales</taxon>
        <taxon>Roseomonadaceae</taxon>
        <taxon>Muricoccus</taxon>
    </lineage>
</organism>
<dbReference type="InterPro" id="IPR024408">
    <property type="entry name" value="Muramidase"/>
</dbReference>
<dbReference type="AlphaFoldDB" id="A0A1M6LF67"/>
<accession>A0A1M6LF67</accession>
<name>A0A1M6LF67_9PROT</name>
<dbReference type="InterPro" id="IPR036365">
    <property type="entry name" value="PGBD-like_sf"/>
</dbReference>
<dbReference type="STRING" id="198092.SAMN02745194_03154"/>
<reference evidence="3 4" key="1">
    <citation type="submission" date="2016-11" db="EMBL/GenBank/DDBJ databases">
        <authorList>
            <person name="Jaros S."/>
            <person name="Januszkiewicz K."/>
            <person name="Wedrychowicz H."/>
        </authorList>
    </citation>
    <scope>NUCLEOTIDE SEQUENCE [LARGE SCALE GENOMIC DNA]</scope>
    <source>
        <strain evidence="3 4">DSM 14916</strain>
    </source>
</reference>
<sequence length="268" mass="28527">MAGQGRGLTPADRARAAMALGVDVPTVQTVLTVETGNAGGFLADGRPRILFEAHLFSRATKRRWDASHPRISAQPWDRRLYAGGTGEWPRLEQAASLDRAAALSSASWGLAQILGSNHVACGHEDVESFVAAMRESEGRQLDAFVGFIIHEGLAPLLRARAWAAFARRYNGPSYAQNAYDQKLAAVYADLAGTPAPALPIVGMLRIGMEGEAVRRLQRALNGLGRRPPLVVDGDFGGVTQLAVQQFQAARGLQVDGVVGPVTARALGL</sequence>
<protein>
    <submittedName>
        <fullName evidence="3">Putative peptidoglycan binding domain-containing protein</fullName>
    </submittedName>
</protein>